<dbReference type="RefSeq" id="WP_018080295.1">
    <property type="nucleotide sequence ID" value="NZ_AQWM01000001.1"/>
</dbReference>
<dbReference type="STRING" id="1121022.GCA_000376105_00624"/>
<sequence length="106" mass="12448">MMPDAFDEYCSLFHQDIFEEYGSLENATAGNVADLRLENLKALQVYLETILVREDISLKSLLRKTISDIWFGNAKSARYFLEQTLQATRDRLHKIRDDKIKLYSRE</sequence>
<keyword evidence="2" id="KW-1185">Reference proteome</keyword>
<accession>V4PXS6</accession>
<proteinExistence type="predicted"/>
<dbReference type="AlphaFoldDB" id="V4PXS6"/>
<dbReference type="EMBL" id="AWGB01000009">
    <property type="protein sequence ID" value="ESQ93171.1"/>
    <property type="molecule type" value="Genomic_DNA"/>
</dbReference>
<organism evidence="1 2">
    <name type="scientific">Asticcacaulis benevestitus DSM 16100 = ATCC BAA-896</name>
    <dbReference type="NCBI Taxonomy" id="1121022"/>
    <lineage>
        <taxon>Bacteria</taxon>
        <taxon>Pseudomonadati</taxon>
        <taxon>Pseudomonadota</taxon>
        <taxon>Alphaproteobacteria</taxon>
        <taxon>Caulobacterales</taxon>
        <taxon>Caulobacteraceae</taxon>
        <taxon>Asticcacaulis</taxon>
    </lineage>
</organism>
<dbReference type="Proteomes" id="UP000017837">
    <property type="component" value="Unassembled WGS sequence"/>
</dbReference>
<gene>
    <name evidence="1" type="ORF">ABENE_06375</name>
</gene>
<name>V4PXS6_9CAUL</name>
<evidence type="ECO:0008006" key="3">
    <source>
        <dbReference type="Google" id="ProtNLM"/>
    </source>
</evidence>
<comment type="caution">
    <text evidence="1">The sequence shown here is derived from an EMBL/GenBank/DDBJ whole genome shotgun (WGS) entry which is preliminary data.</text>
</comment>
<evidence type="ECO:0000313" key="2">
    <source>
        <dbReference type="Proteomes" id="UP000017837"/>
    </source>
</evidence>
<reference evidence="1 2" key="1">
    <citation type="journal article" date="2014" name="Nature">
        <title>Sequential evolution of bacterial morphology by co-option of a developmental regulator.</title>
        <authorList>
            <person name="Jiang C."/>
            <person name="Brown P.J."/>
            <person name="Ducret A."/>
            <person name="Brun Y.V."/>
        </authorList>
    </citation>
    <scope>NUCLEOTIDE SEQUENCE [LARGE SCALE GENOMIC DNA]</scope>
    <source>
        <strain evidence="1 2">DSM 16100</strain>
    </source>
</reference>
<evidence type="ECO:0000313" key="1">
    <source>
        <dbReference type="EMBL" id="ESQ93171.1"/>
    </source>
</evidence>
<protein>
    <recommendedName>
        <fullName evidence="3">CdiI immunity protein domain-containing protein</fullName>
    </recommendedName>
</protein>
<dbReference type="PATRIC" id="fig|1121022.4.peg.1269"/>